<accession>A0A428NUR9</accession>
<dbReference type="EMBL" id="NKCI01000288">
    <property type="protein sequence ID" value="RSL44536.1"/>
    <property type="molecule type" value="Genomic_DNA"/>
</dbReference>
<organism evidence="2 3">
    <name type="scientific">Fusarium duplospermum</name>
    <dbReference type="NCBI Taxonomy" id="1325734"/>
    <lineage>
        <taxon>Eukaryota</taxon>
        <taxon>Fungi</taxon>
        <taxon>Dikarya</taxon>
        <taxon>Ascomycota</taxon>
        <taxon>Pezizomycotina</taxon>
        <taxon>Sordariomycetes</taxon>
        <taxon>Hypocreomycetidae</taxon>
        <taxon>Hypocreales</taxon>
        <taxon>Nectriaceae</taxon>
        <taxon>Fusarium</taxon>
        <taxon>Fusarium solani species complex</taxon>
    </lineage>
</organism>
<name>A0A428NUR9_9HYPO</name>
<evidence type="ECO:0000313" key="2">
    <source>
        <dbReference type="EMBL" id="RSL44536.1"/>
    </source>
</evidence>
<dbReference type="Proteomes" id="UP000288168">
    <property type="component" value="Unassembled WGS sequence"/>
</dbReference>
<keyword evidence="3" id="KW-1185">Reference proteome</keyword>
<proteinExistence type="predicted"/>
<feature type="compositionally biased region" description="Basic and acidic residues" evidence="1">
    <location>
        <begin position="8"/>
        <end position="41"/>
    </location>
</feature>
<feature type="region of interest" description="Disordered" evidence="1">
    <location>
        <begin position="1"/>
        <end position="77"/>
    </location>
</feature>
<protein>
    <submittedName>
        <fullName evidence="2">Uncharacterized protein</fullName>
    </submittedName>
</protein>
<dbReference type="AlphaFoldDB" id="A0A428NUR9"/>
<dbReference type="STRING" id="1325734.A0A428NUR9"/>
<evidence type="ECO:0000313" key="3">
    <source>
        <dbReference type="Proteomes" id="UP000288168"/>
    </source>
</evidence>
<sequence>MAPSPKTFDSDDKLERWGSHFTDDAELKKGASDVKGRESERQPTPYAGGRLPMREADECATGPTRPIAPRKGIIQAM</sequence>
<evidence type="ECO:0000256" key="1">
    <source>
        <dbReference type="SAM" id="MobiDB-lite"/>
    </source>
</evidence>
<reference evidence="2 3" key="1">
    <citation type="submission" date="2017-06" db="EMBL/GenBank/DDBJ databases">
        <title>Comparative genomic analysis of Ambrosia Fusariam Clade fungi.</title>
        <authorList>
            <person name="Stajich J.E."/>
            <person name="Carrillo J."/>
            <person name="Kijimoto T."/>
            <person name="Eskalen A."/>
            <person name="O'Donnell K."/>
            <person name="Kasson M."/>
        </authorList>
    </citation>
    <scope>NUCLEOTIDE SEQUENCE [LARGE SCALE GENOMIC DNA]</scope>
    <source>
        <strain evidence="2 3">NRRL62584</strain>
    </source>
</reference>
<comment type="caution">
    <text evidence="2">The sequence shown here is derived from an EMBL/GenBank/DDBJ whole genome shotgun (WGS) entry which is preliminary data.</text>
</comment>
<gene>
    <name evidence="2" type="ORF">CEP54_014642</name>
</gene>
<dbReference type="OrthoDB" id="3468019at2759"/>